<dbReference type="CDD" id="cd06782">
    <property type="entry name" value="cpPDZ_CPP-like"/>
    <property type="match status" value="1"/>
</dbReference>
<dbReference type="FunFam" id="2.30.42.10:FF:000063">
    <property type="entry name" value="Peptidase, S41 family"/>
    <property type="match status" value="1"/>
</dbReference>
<evidence type="ECO:0000313" key="9">
    <source>
        <dbReference type="Proteomes" id="UP000178520"/>
    </source>
</evidence>
<keyword evidence="3 5" id="KW-0378">Hydrolase</keyword>
<dbReference type="PANTHER" id="PTHR32060:SF30">
    <property type="entry name" value="CARBOXY-TERMINAL PROCESSING PROTEASE CTPA"/>
    <property type="match status" value="1"/>
</dbReference>
<sequence length="408" mass="44329">MIKKISLPLTIIICLVIGFGGGILYTNRNASTTAMIQQLVNQDTGKIQNVDFSLFWNVWNELSAKYVDKSELDTQKMVYGAISGMVDSIGDPYTVFFEPVKAKEFAQEISGSFGGVGMEIGVKDDILTVVAPLPDTPAARAGILAGDKILKIYDKTTQGLSAEEAVSMIRGKIGTKVTLTISSNGSKAREVTITRETIKVPTVVWRMINQDNKNYAYIQAYQFNQNINSQFKTAVEEIEKSDPKADGIILDLRNNPGGLLDSAINLAGYFVKKGQPVVSEVFGDGTTNEFTSDGNAIMTKYRTVILINGGSASASEILAGALHDNLGLKLVGEKTYGKGVVQELVNLDDDSSLKVTVARWFTPDGVNISKEGIEPDIKVELTEDQKKNIIFGDLSVDPQLQKVLDVLK</sequence>
<evidence type="ECO:0000256" key="4">
    <source>
        <dbReference type="ARBA" id="ARBA00022825"/>
    </source>
</evidence>
<dbReference type="Pfam" id="PF22694">
    <property type="entry name" value="CtpB_N-like"/>
    <property type="match status" value="1"/>
</dbReference>
<dbReference type="PROSITE" id="PS50106">
    <property type="entry name" value="PDZ"/>
    <property type="match status" value="1"/>
</dbReference>
<dbReference type="NCBIfam" id="TIGR00225">
    <property type="entry name" value="prc"/>
    <property type="match status" value="1"/>
</dbReference>
<dbReference type="EMBL" id="MGJA01000009">
    <property type="protein sequence ID" value="OGM97704.1"/>
    <property type="molecule type" value="Genomic_DNA"/>
</dbReference>
<dbReference type="Pfam" id="PF17820">
    <property type="entry name" value="PDZ_6"/>
    <property type="match status" value="1"/>
</dbReference>
<dbReference type="CDD" id="cd07560">
    <property type="entry name" value="Peptidase_S41_CPP"/>
    <property type="match status" value="1"/>
</dbReference>
<dbReference type="PANTHER" id="PTHR32060">
    <property type="entry name" value="TAIL-SPECIFIC PROTEASE"/>
    <property type="match status" value="1"/>
</dbReference>
<dbReference type="SUPFAM" id="SSF52096">
    <property type="entry name" value="ClpP/crotonase"/>
    <property type="match status" value="1"/>
</dbReference>
<dbReference type="Pfam" id="PF03572">
    <property type="entry name" value="Peptidase_S41"/>
    <property type="match status" value="1"/>
</dbReference>
<keyword evidence="6" id="KW-0472">Membrane</keyword>
<accession>A0A1F8E9Y2</accession>
<dbReference type="SUPFAM" id="SSF50156">
    <property type="entry name" value="PDZ domain-like"/>
    <property type="match status" value="1"/>
</dbReference>
<organism evidence="8 9">
    <name type="scientific">Candidatus Yanofskybacteria bacterium RIFCSPHIGHO2_01_FULL_41_21</name>
    <dbReference type="NCBI Taxonomy" id="1802660"/>
    <lineage>
        <taxon>Bacteria</taxon>
        <taxon>Candidatus Yanofskyibacteriota</taxon>
    </lineage>
</organism>
<dbReference type="STRING" id="1802660.A2735_01010"/>
<dbReference type="GO" id="GO:0030288">
    <property type="term" value="C:outer membrane-bounded periplasmic space"/>
    <property type="evidence" value="ECO:0007669"/>
    <property type="project" value="TreeGrafter"/>
</dbReference>
<dbReference type="Gene3D" id="2.30.42.10">
    <property type="match status" value="1"/>
</dbReference>
<dbReference type="Gene3D" id="3.30.750.44">
    <property type="match status" value="1"/>
</dbReference>
<comment type="caution">
    <text evidence="8">The sequence shown here is derived from an EMBL/GenBank/DDBJ whole genome shotgun (WGS) entry which is preliminary data.</text>
</comment>
<dbReference type="InterPro" id="IPR029045">
    <property type="entry name" value="ClpP/crotonase-like_dom_sf"/>
</dbReference>
<dbReference type="GO" id="GO:0006508">
    <property type="term" value="P:proteolysis"/>
    <property type="evidence" value="ECO:0007669"/>
    <property type="project" value="UniProtKB-KW"/>
</dbReference>
<keyword evidence="4 5" id="KW-0720">Serine protease</keyword>
<keyword evidence="6" id="KW-1133">Transmembrane helix</keyword>
<keyword evidence="6" id="KW-0812">Transmembrane</keyword>
<feature type="transmembrane region" description="Helical" evidence="6">
    <location>
        <begin position="7"/>
        <end position="25"/>
    </location>
</feature>
<dbReference type="InterPro" id="IPR036034">
    <property type="entry name" value="PDZ_sf"/>
</dbReference>
<evidence type="ECO:0000256" key="6">
    <source>
        <dbReference type="SAM" id="Phobius"/>
    </source>
</evidence>
<dbReference type="SMART" id="SM00245">
    <property type="entry name" value="TSPc"/>
    <property type="match status" value="1"/>
</dbReference>
<dbReference type="GO" id="GO:0004175">
    <property type="term" value="F:endopeptidase activity"/>
    <property type="evidence" value="ECO:0007669"/>
    <property type="project" value="TreeGrafter"/>
</dbReference>
<comment type="similarity">
    <text evidence="1 5">Belongs to the peptidase S41A family.</text>
</comment>
<proteinExistence type="inferred from homology"/>
<gene>
    <name evidence="8" type="ORF">A2735_01010</name>
</gene>
<dbReference type="Proteomes" id="UP000178520">
    <property type="component" value="Unassembled WGS sequence"/>
</dbReference>
<evidence type="ECO:0000259" key="7">
    <source>
        <dbReference type="PROSITE" id="PS50106"/>
    </source>
</evidence>
<reference evidence="8 9" key="1">
    <citation type="journal article" date="2016" name="Nat. Commun.">
        <title>Thousands of microbial genomes shed light on interconnected biogeochemical processes in an aquifer system.</title>
        <authorList>
            <person name="Anantharaman K."/>
            <person name="Brown C.T."/>
            <person name="Hug L.A."/>
            <person name="Sharon I."/>
            <person name="Castelle C.J."/>
            <person name="Probst A.J."/>
            <person name="Thomas B.C."/>
            <person name="Singh A."/>
            <person name="Wilkins M.J."/>
            <person name="Karaoz U."/>
            <person name="Brodie E.L."/>
            <person name="Williams K.H."/>
            <person name="Hubbard S.S."/>
            <person name="Banfield J.F."/>
        </authorList>
    </citation>
    <scope>NUCLEOTIDE SEQUENCE [LARGE SCALE GENOMIC DNA]</scope>
</reference>
<dbReference type="InterPro" id="IPR041489">
    <property type="entry name" value="PDZ_6"/>
</dbReference>
<evidence type="ECO:0000256" key="3">
    <source>
        <dbReference type="ARBA" id="ARBA00022801"/>
    </source>
</evidence>
<dbReference type="InterPro" id="IPR055210">
    <property type="entry name" value="CtpA/B_N"/>
</dbReference>
<dbReference type="InterPro" id="IPR005151">
    <property type="entry name" value="Tail-specific_protease"/>
</dbReference>
<dbReference type="AlphaFoldDB" id="A0A1F8E9Y2"/>
<dbReference type="SMART" id="SM00228">
    <property type="entry name" value="PDZ"/>
    <property type="match status" value="1"/>
</dbReference>
<dbReference type="InterPro" id="IPR004447">
    <property type="entry name" value="Peptidase_S41A"/>
</dbReference>
<evidence type="ECO:0000256" key="5">
    <source>
        <dbReference type="RuleBase" id="RU004404"/>
    </source>
</evidence>
<evidence type="ECO:0000313" key="8">
    <source>
        <dbReference type="EMBL" id="OGM97704.1"/>
    </source>
</evidence>
<dbReference type="GO" id="GO:0008236">
    <property type="term" value="F:serine-type peptidase activity"/>
    <property type="evidence" value="ECO:0007669"/>
    <property type="project" value="UniProtKB-KW"/>
</dbReference>
<dbReference type="InterPro" id="IPR001478">
    <property type="entry name" value="PDZ"/>
</dbReference>
<name>A0A1F8E9Y2_9BACT</name>
<evidence type="ECO:0000256" key="1">
    <source>
        <dbReference type="ARBA" id="ARBA00009179"/>
    </source>
</evidence>
<evidence type="ECO:0000256" key="2">
    <source>
        <dbReference type="ARBA" id="ARBA00022670"/>
    </source>
</evidence>
<keyword evidence="2 5" id="KW-0645">Protease</keyword>
<feature type="domain" description="PDZ" evidence="7">
    <location>
        <begin position="102"/>
        <end position="170"/>
    </location>
</feature>
<dbReference type="GO" id="GO:0007165">
    <property type="term" value="P:signal transduction"/>
    <property type="evidence" value="ECO:0007669"/>
    <property type="project" value="TreeGrafter"/>
</dbReference>
<protein>
    <recommendedName>
        <fullName evidence="7">PDZ domain-containing protein</fullName>
    </recommendedName>
</protein>
<dbReference type="Gene3D" id="3.90.226.10">
    <property type="entry name" value="2-enoyl-CoA Hydratase, Chain A, domain 1"/>
    <property type="match status" value="1"/>
</dbReference>